<dbReference type="AlphaFoldDB" id="A0A918QC12"/>
<reference evidence="31" key="2">
    <citation type="submission" date="2020-09" db="EMBL/GenBank/DDBJ databases">
        <authorList>
            <person name="Sun Q."/>
            <person name="Kim S."/>
        </authorList>
    </citation>
    <scope>NUCLEOTIDE SEQUENCE</scope>
    <source>
        <strain evidence="31">KCTC 32296</strain>
    </source>
</reference>
<dbReference type="GO" id="GO:0008658">
    <property type="term" value="F:penicillin binding"/>
    <property type="evidence" value="ECO:0007669"/>
    <property type="project" value="InterPro"/>
</dbReference>
<evidence type="ECO:0000256" key="25">
    <source>
        <dbReference type="ARBA" id="ARBA00049902"/>
    </source>
</evidence>
<keyword evidence="11" id="KW-0328">Glycosyltransferase</keyword>
<dbReference type="EMBL" id="BMZB01000004">
    <property type="protein sequence ID" value="GGZ40240.1"/>
    <property type="molecule type" value="Genomic_DNA"/>
</dbReference>
<accession>A0A918QC12</accession>
<evidence type="ECO:0000256" key="15">
    <source>
        <dbReference type="ARBA" id="ARBA00022960"/>
    </source>
</evidence>
<dbReference type="InterPro" id="IPR001264">
    <property type="entry name" value="Glyco_trans_51"/>
</dbReference>
<keyword evidence="7" id="KW-1003">Cell membrane</keyword>
<dbReference type="EC" id="2.4.99.28" evidence="24"/>
<keyword evidence="21" id="KW-0511">Multifunctional enzyme</keyword>
<organism evidence="31 32">
    <name type="scientific">Asticcacaulis endophyticus</name>
    <dbReference type="NCBI Taxonomy" id="1395890"/>
    <lineage>
        <taxon>Bacteria</taxon>
        <taxon>Pseudomonadati</taxon>
        <taxon>Pseudomonadota</taxon>
        <taxon>Alphaproteobacteria</taxon>
        <taxon>Caulobacterales</taxon>
        <taxon>Caulobacteraceae</taxon>
        <taxon>Asticcacaulis</taxon>
    </lineage>
</organism>
<dbReference type="GO" id="GO:0009002">
    <property type="term" value="F:serine-type D-Ala-D-Ala carboxypeptidase activity"/>
    <property type="evidence" value="ECO:0007669"/>
    <property type="project" value="UniProtKB-EC"/>
</dbReference>
<evidence type="ECO:0000256" key="20">
    <source>
        <dbReference type="ARBA" id="ARBA00023251"/>
    </source>
</evidence>
<evidence type="ECO:0000256" key="21">
    <source>
        <dbReference type="ARBA" id="ARBA00023268"/>
    </source>
</evidence>
<keyword evidence="19" id="KW-0472">Membrane</keyword>
<dbReference type="NCBIfam" id="TIGR02074">
    <property type="entry name" value="PBP_1a_fam"/>
    <property type="match status" value="1"/>
</dbReference>
<evidence type="ECO:0000256" key="19">
    <source>
        <dbReference type="ARBA" id="ARBA00023136"/>
    </source>
</evidence>
<keyword evidence="9" id="KW-0121">Carboxypeptidase</keyword>
<evidence type="ECO:0000256" key="26">
    <source>
        <dbReference type="ARBA" id="ARBA00060592"/>
    </source>
</evidence>
<dbReference type="GO" id="GO:0008955">
    <property type="term" value="F:peptidoglycan glycosyltransferase activity"/>
    <property type="evidence" value="ECO:0007669"/>
    <property type="project" value="UniProtKB-EC"/>
</dbReference>
<dbReference type="GO" id="GO:0006508">
    <property type="term" value="P:proteolysis"/>
    <property type="evidence" value="ECO:0007669"/>
    <property type="project" value="UniProtKB-KW"/>
</dbReference>
<dbReference type="Pfam" id="PF00912">
    <property type="entry name" value="Transgly"/>
    <property type="match status" value="1"/>
</dbReference>
<dbReference type="PANTHER" id="PTHR32282:SF27">
    <property type="entry name" value="PENICILLIN-BINDING PROTEIN 1A"/>
    <property type="match status" value="1"/>
</dbReference>
<feature type="domain" description="Penicillin-binding protein OB-like" evidence="30">
    <location>
        <begin position="315"/>
        <end position="408"/>
    </location>
</feature>
<feature type="domain" description="Glycosyl transferase family 51" evidence="29">
    <location>
        <begin position="50"/>
        <end position="227"/>
    </location>
</feature>
<evidence type="ECO:0000256" key="23">
    <source>
        <dbReference type="ARBA" id="ARBA00034000"/>
    </source>
</evidence>
<evidence type="ECO:0000256" key="3">
    <source>
        <dbReference type="ARBA" id="ARBA00007090"/>
    </source>
</evidence>
<evidence type="ECO:0000256" key="2">
    <source>
        <dbReference type="ARBA" id="ARBA00004752"/>
    </source>
</evidence>
<evidence type="ECO:0000256" key="12">
    <source>
        <dbReference type="ARBA" id="ARBA00022679"/>
    </source>
</evidence>
<keyword evidence="10" id="KW-0645">Protease</keyword>
<dbReference type="Proteomes" id="UP000662572">
    <property type="component" value="Unassembled WGS sequence"/>
</dbReference>
<dbReference type="GO" id="GO:0030288">
    <property type="term" value="C:outer membrane-bounded periplasmic space"/>
    <property type="evidence" value="ECO:0007669"/>
    <property type="project" value="TreeGrafter"/>
</dbReference>
<evidence type="ECO:0000313" key="32">
    <source>
        <dbReference type="Proteomes" id="UP000662572"/>
    </source>
</evidence>
<comment type="caution">
    <text evidence="31">The sequence shown here is derived from an EMBL/GenBank/DDBJ whole genome shotgun (WGS) entry which is preliminary data.</text>
</comment>
<evidence type="ECO:0000256" key="5">
    <source>
        <dbReference type="ARBA" id="ARBA00012448"/>
    </source>
</evidence>
<keyword evidence="12" id="KW-0808">Transferase</keyword>
<dbReference type="InterPro" id="IPR001460">
    <property type="entry name" value="PCN-bd_Tpept"/>
</dbReference>
<dbReference type="Gene3D" id="1.10.3810.10">
    <property type="entry name" value="Biosynthetic peptidoglycan transglycosylase-like"/>
    <property type="match status" value="1"/>
</dbReference>
<gene>
    <name evidence="31" type="primary">pbpY</name>
    <name evidence="31" type="ORF">GCM10011273_28640</name>
</gene>
<keyword evidence="17" id="KW-0573">Peptidoglycan synthesis</keyword>
<evidence type="ECO:0000256" key="13">
    <source>
        <dbReference type="ARBA" id="ARBA00022692"/>
    </source>
</evidence>
<evidence type="ECO:0000259" key="29">
    <source>
        <dbReference type="Pfam" id="PF00912"/>
    </source>
</evidence>
<evidence type="ECO:0000256" key="11">
    <source>
        <dbReference type="ARBA" id="ARBA00022676"/>
    </source>
</evidence>
<dbReference type="Pfam" id="PF00905">
    <property type="entry name" value="Transpeptidase"/>
    <property type="match status" value="1"/>
</dbReference>
<dbReference type="InterPro" id="IPR012338">
    <property type="entry name" value="Beta-lactam/transpept-like"/>
</dbReference>
<comment type="similarity">
    <text evidence="4">In the N-terminal section; belongs to the glycosyltransferase 51 family.</text>
</comment>
<comment type="catalytic activity">
    <reaction evidence="25">
        <text>[GlcNAc-(1-&gt;4)-Mur2Ac(oyl-L-Ala-gamma-D-Glu-L-Lys-D-Ala-D-Ala)](n)-di-trans,octa-cis-undecaprenyl diphosphate + beta-D-GlcNAc-(1-&gt;4)-Mur2Ac(oyl-L-Ala-gamma-D-Glu-L-Lys-D-Ala-D-Ala)-di-trans,octa-cis-undecaprenyl diphosphate = [GlcNAc-(1-&gt;4)-Mur2Ac(oyl-L-Ala-gamma-D-Glu-L-Lys-D-Ala-D-Ala)](n+1)-di-trans,octa-cis-undecaprenyl diphosphate + di-trans,octa-cis-undecaprenyl diphosphate + H(+)</text>
        <dbReference type="Rhea" id="RHEA:23708"/>
        <dbReference type="Rhea" id="RHEA-COMP:9602"/>
        <dbReference type="Rhea" id="RHEA-COMP:9603"/>
        <dbReference type="ChEBI" id="CHEBI:15378"/>
        <dbReference type="ChEBI" id="CHEBI:58405"/>
        <dbReference type="ChEBI" id="CHEBI:60033"/>
        <dbReference type="ChEBI" id="CHEBI:78435"/>
        <dbReference type="EC" id="2.4.99.28"/>
    </reaction>
</comment>
<evidence type="ECO:0000256" key="14">
    <source>
        <dbReference type="ARBA" id="ARBA00022801"/>
    </source>
</evidence>
<dbReference type="SUPFAM" id="SSF56601">
    <property type="entry name" value="beta-lactamase/transpeptidase-like"/>
    <property type="match status" value="1"/>
</dbReference>
<evidence type="ECO:0000256" key="7">
    <source>
        <dbReference type="ARBA" id="ARBA00022475"/>
    </source>
</evidence>
<dbReference type="PANTHER" id="PTHR32282">
    <property type="entry name" value="BINDING PROTEIN TRANSPEPTIDASE, PUTATIVE-RELATED"/>
    <property type="match status" value="1"/>
</dbReference>
<dbReference type="GO" id="GO:0009252">
    <property type="term" value="P:peptidoglycan biosynthetic process"/>
    <property type="evidence" value="ECO:0007669"/>
    <property type="project" value="UniProtKB-KW"/>
</dbReference>
<evidence type="ECO:0000256" key="24">
    <source>
        <dbReference type="ARBA" id="ARBA00044770"/>
    </source>
</evidence>
<dbReference type="GO" id="GO:0005886">
    <property type="term" value="C:plasma membrane"/>
    <property type="evidence" value="ECO:0007669"/>
    <property type="project" value="UniProtKB-SubCell"/>
</dbReference>
<evidence type="ECO:0000256" key="4">
    <source>
        <dbReference type="ARBA" id="ARBA00007739"/>
    </source>
</evidence>
<evidence type="ECO:0000256" key="17">
    <source>
        <dbReference type="ARBA" id="ARBA00022984"/>
    </source>
</evidence>
<keyword evidence="8" id="KW-0997">Cell inner membrane</keyword>
<keyword evidence="18" id="KW-1133">Transmembrane helix</keyword>
<evidence type="ECO:0000259" key="30">
    <source>
        <dbReference type="Pfam" id="PF17092"/>
    </source>
</evidence>
<sequence>MAGVVLMTVIAVAGFAIAIYAAWLFHDLPDGTELADYRPATSTRVFAWDGTLIGEFAKERRIYVPYDRIPPRLAQAFLAAEDRNFFAHSGVDVGGLSRAAAKNVGNFMEGNRLEGGSTITQQVAKNVLLTNEQTLGRKLKEVILARRLEASLDKKQILELYLNEIFLGYRSNGVGTAAYNYFGKSVDELSLSEMAYLAALPKGPSNYHPTRRKEQAIDRRNWILGEMAKVGWVTPAEALAASKEDLVVQAAPARAKYRDADYFVGEVERRAQNIFGDEIYSSGYYLRTTLDPKLQTVARIALMDGLEQYDRRHGWRGGWDNIDMGNGWQAVALKRAAPAEREEWQHAIVEKASSSSVSIITATDGTRGRLADNDVIWAFAGKGLKSGDLIFVSEQSKGLFRLHQVPAVNGALVAVDPWTGRIVAMVGGYSYSLSKFNRAVQAKRQPGSAIKPFVYAVALENEFTPASIVMDAPISMAGANGAKWSPQNYTRRYYGAQTLRKGLEYSRNAMTVRLAQKVGIKTVSQKIAEYGISDNLPAVLPIALGAGETTPYKLTAAYSMFANGGRKIRPHLIEVVQDREGGVVYKAEARKCPGACKRAFDGTESPKLLPDGSPVIDPITAYQITSYLEGVVQRGTAARASVLGRPIAGKTGTTNEYRSAWFVGYSPDLVVGVFVGFDDNRSLGEGETGGASALPIFVDFMQQALKNKPVKPFMKPKDAVFVSVRGYEEAFRPGTEPKPVVTAAPSDIEGPKPYTEVWRDGLTEEVPSQDAAPERKPYVDEAEPILY</sequence>
<evidence type="ECO:0000256" key="1">
    <source>
        <dbReference type="ARBA" id="ARBA00004249"/>
    </source>
</evidence>
<keyword evidence="14" id="KW-0378">Hydrolase</keyword>
<dbReference type="Gene3D" id="3.40.710.10">
    <property type="entry name" value="DD-peptidase/beta-lactamase superfamily"/>
    <property type="match status" value="2"/>
</dbReference>
<dbReference type="GO" id="GO:0008360">
    <property type="term" value="P:regulation of cell shape"/>
    <property type="evidence" value="ECO:0007669"/>
    <property type="project" value="UniProtKB-KW"/>
</dbReference>
<keyword evidence="15" id="KW-0133">Cell shape</keyword>
<keyword evidence="13" id="KW-0812">Transmembrane</keyword>
<dbReference type="SUPFAM" id="SSF53955">
    <property type="entry name" value="Lysozyme-like"/>
    <property type="match status" value="1"/>
</dbReference>
<dbReference type="InterPro" id="IPR036950">
    <property type="entry name" value="PBP_transglycosylase"/>
</dbReference>
<dbReference type="GO" id="GO:0071555">
    <property type="term" value="P:cell wall organization"/>
    <property type="evidence" value="ECO:0007669"/>
    <property type="project" value="UniProtKB-KW"/>
</dbReference>
<dbReference type="FunFam" id="1.10.3810.10:FF:000003">
    <property type="entry name" value="Penicillin-binding protein 1a"/>
    <property type="match status" value="1"/>
</dbReference>
<feature type="region of interest" description="Disordered" evidence="27">
    <location>
        <begin position="733"/>
        <end position="787"/>
    </location>
</feature>
<keyword evidence="32" id="KW-1185">Reference proteome</keyword>
<protein>
    <recommendedName>
        <fullName evidence="6">Penicillin-binding protein 1A</fullName>
        <ecNumber evidence="24">2.4.99.28</ecNumber>
        <ecNumber evidence="5">3.4.16.4</ecNumber>
    </recommendedName>
</protein>
<evidence type="ECO:0000259" key="28">
    <source>
        <dbReference type="Pfam" id="PF00905"/>
    </source>
</evidence>
<comment type="catalytic activity">
    <reaction evidence="23">
        <text>Preferential cleavage: (Ac)2-L-Lys-D-Ala-|-D-Ala. Also transpeptidation of peptidyl-alanyl moieties that are N-acyl substituents of D-alanine.</text>
        <dbReference type="EC" id="3.4.16.4"/>
    </reaction>
</comment>
<evidence type="ECO:0000256" key="27">
    <source>
        <dbReference type="SAM" id="MobiDB-lite"/>
    </source>
</evidence>
<evidence type="ECO:0000256" key="6">
    <source>
        <dbReference type="ARBA" id="ARBA00018638"/>
    </source>
</evidence>
<name>A0A918QC12_9CAUL</name>
<keyword evidence="16" id="KW-0735">Signal-anchor</keyword>
<dbReference type="InterPro" id="IPR050396">
    <property type="entry name" value="Glycosyltr_51/Transpeptidase"/>
</dbReference>
<evidence type="ECO:0000256" key="16">
    <source>
        <dbReference type="ARBA" id="ARBA00022968"/>
    </source>
</evidence>
<reference evidence="31" key="1">
    <citation type="journal article" date="2014" name="Int. J. Syst. Evol. Microbiol.">
        <title>Complete genome sequence of Corynebacterium casei LMG S-19264T (=DSM 44701T), isolated from a smear-ripened cheese.</title>
        <authorList>
            <consortium name="US DOE Joint Genome Institute (JGI-PGF)"/>
            <person name="Walter F."/>
            <person name="Albersmeier A."/>
            <person name="Kalinowski J."/>
            <person name="Ruckert C."/>
        </authorList>
    </citation>
    <scope>NUCLEOTIDE SEQUENCE</scope>
    <source>
        <strain evidence="31">KCTC 32296</strain>
    </source>
</reference>
<evidence type="ECO:0000256" key="18">
    <source>
        <dbReference type="ARBA" id="ARBA00022989"/>
    </source>
</evidence>
<dbReference type="Pfam" id="PF17092">
    <property type="entry name" value="PCB_OB"/>
    <property type="match status" value="1"/>
</dbReference>
<dbReference type="EC" id="3.4.16.4" evidence="5"/>
<comment type="pathway">
    <text evidence="2">Cell wall biogenesis; peptidoglycan biosynthesis.</text>
</comment>
<dbReference type="InterPro" id="IPR023346">
    <property type="entry name" value="Lysozyme-like_dom_sf"/>
</dbReference>
<evidence type="ECO:0000256" key="9">
    <source>
        <dbReference type="ARBA" id="ARBA00022645"/>
    </source>
</evidence>
<evidence type="ECO:0000313" key="31">
    <source>
        <dbReference type="EMBL" id="GGZ40240.1"/>
    </source>
</evidence>
<comment type="subcellular location">
    <subcellularLocation>
        <location evidence="1">Cell inner membrane</location>
        <topology evidence="1">Single-pass type II membrane protein</topology>
    </subcellularLocation>
</comment>
<keyword evidence="20" id="KW-0046">Antibiotic resistance</keyword>
<dbReference type="InterPro" id="IPR031376">
    <property type="entry name" value="PCB_OB"/>
</dbReference>
<evidence type="ECO:0000256" key="22">
    <source>
        <dbReference type="ARBA" id="ARBA00023316"/>
    </source>
</evidence>
<dbReference type="GO" id="GO:0046677">
    <property type="term" value="P:response to antibiotic"/>
    <property type="evidence" value="ECO:0007669"/>
    <property type="project" value="UniProtKB-KW"/>
</dbReference>
<evidence type="ECO:0000256" key="8">
    <source>
        <dbReference type="ARBA" id="ARBA00022519"/>
    </source>
</evidence>
<comment type="similarity">
    <text evidence="3">In the C-terminal section; belongs to the transpeptidase family.</text>
</comment>
<comment type="pathway">
    <text evidence="26">Glycan biosynthesis.</text>
</comment>
<keyword evidence="22" id="KW-0961">Cell wall biogenesis/degradation</keyword>
<proteinExistence type="inferred from homology"/>
<evidence type="ECO:0000256" key="10">
    <source>
        <dbReference type="ARBA" id="ARBA00022670"/>
    </source>
</evidence>
<feature type="domain" description="Penicillin-binding protein transpeptidase" evidence="28">
    <location>
        <begin position="410"/>
        <end position="702"/>
    </location>
</feature>